<evidence type="ECO:0000256" key="1">
    <source>
        <dbReference type="SAM" id="MobiDB-lite"/>
    </source>
</evidence>
<feature type="compositionally biased region" description="Polar residues" evidence="1">
    <location>
        <begin position="1"/>
        <end position="10"/>
    </location>
</feature>
<proteinExistence type="predicted"/>
<accession>A0A518N0C9</accession>
<protein>
    <submittedName>
        <fullName evidence="2">Coat protein</fullName>
    </submittedName>
</protein>
<reference evidence="2" key="1">
    <citation type="journal article" date="2019" name="Arch. Virol.">
        <title>A mycoparasitic and opportunistic fungus is inhabited by a mycovirus.</title>
        <authorList>
            <person name="Petrzik K."/>
            <person name="Siddique A.B."/>
        </authorList>
    </citation>
    <scope>NUCLEOTIDE SEQUENCE</scope>
    <source>
        <strain evidence="2">Strizov2018</strain>
    </source>
</reference>
<dbReference type="GO" id="GO:0019028">
    <property type="term" value="C:viral capsid"/>
    <property type="evidence" value="ECO:0007669"/>
    <property type="project" value="UniProtKB-KW"/>
</dbReference>
<feature type="compositionally biased region" description="Low complexity" evidence="1">
    <location>
        <begin position="41"/>
        <end position="51"/>
    </location>
</feature>
<evidence type="ECO:0000313" key="2">
    <source>
        <dbReference type="EMBL" id="QDW65151.1"/>
    </source>
</evidence>
<dbReference type="EMBL" id="MK652146">
    <property type="protein sequence ID" value="QDW65151.1"/>
    <property type="molecule type" value="Genomic_RNA"/>
</dbReference>
<keyword evidence="2" id="KW-0946">Virion</keyword>
<feature type="compositionally biased region" description="Basic and acidic residues" evidence="1">
    <location>
        <begin position="13"/>
        <end position="23"/>
    </location>
</feature>
<keyword evidence="2" id="KW-0167">Capsid protein</keyword>
<feature type="compositionally biased region" description="Basic residues" evidence="1">
    <location>
        <begin position="68"/>
        <end position="78"/>
    </location>
</feature>
<feature type="region of interest" description="Disordered" evidence="1">
    <location>
        <begin position="1"/>
        <end position="99"/>
    </location>
</feature>
<organism evidence="2">
    <name type="scientific">Hypomyces chrysospermus partitivirus 1</name>
    <dbReference type="NCBI Taxonomy" id="2598877"/>
    <lineage>
        <taxon>Viruses</taxon>
        <taxon>Riboviria</taxon>
        <taxon>Orthornavirae</taxon>
        <taxon>Pisuviricota</taxon>
        <taxon>Duplopiviricetes</taxon>
        <taxon>Durnavirales</taxon>
        <taxon>Partitiviridae</taxon>
    </lineage>
</organism>
<sequence>MPRNSTSASKASKPRDYDAESGKNRTKSGKKAKRPPPPPESSSESELSATESEVESAYEIEIRDVHRQKSAPARRRKVQAQQDTENVKPGQEAPERETTQVASATNFLVALAYRQGTSAVQFDTRSFYVPDCRSLFSAAYYICDLLTMNSLVHEFDPAFMSITFYLYTAHLFYHQILRVRDFAGELNREERRCLRHYQSVGPAESWPVPTPFIGILQSFGMIQPPSKLYGKIVPKLPTLTNFTAAQSLAGIQNVPSILRIPIVPAMQQLLHNFGSCSADWHNDILYPTGDPVLSSGAQGNTFLGLDDSTIVGPIQNLFFNSGWNLPTETSEELVSISYGLKRSLIARMNIPNIGNTATITGLESFLGFRDGTSVSWMKNLLKSSSTVSRFFPGSTNLSTIGTTTQEEFATIVDWTTPTQRVAHANIWYRGRSQWTYSMNGKVNTEQSGMMYKIAAAASPNPDFSSLLFPANTGAAQRSADRTGPYFANAAQSVSVPLTLVEISGQIDPIRNMLTLMDEQLYDNLGGRARS</sequence>
<feature type="compositionally biased region" description="Basic residues" evidence="1">
    <location>
        <begin position="24"/>
        <end position="34"/>
    </location>
</feature>
<name>A0A518N0C9_9VIRU</name>